<evidence type="ECO:0000259" key="4">
    <source>
        <dbReference type="PROSITE" id="PS51387"/>
    </source>
</evidence>
<dbReference type="InterPro" id="IPR051312">
    <property type="entry name" value="Diverse_Substr_Oxidored"/>
</dbReference>
<dbReference type="GO" id="GO:0071949">
    <property type="term" value="F:FAD binding"/>
    <property type="evidence" value="ECO:0007669"/>
    <property type="project" value="InterPro"/>
</dbReference>
<dbReference type="HOGENOM" id="CLU_058050_0_1_2"/>
<keyword evidence="2" id="KW-0274">FAD</keyword>
<dbReference type="EMBL" id="CP003321">
    <property type="protein sequence ID" value="AFL66289.1"/>
    <property type="molecule type" value="Genomic_DNA"/>
</dbReference>
<dbReference type="InterPro" id="IPR002346">
    <property type="entry name" value="Mopterin_DH_FAD-bd"/>
</dbReference>
<dbReference type="AlphaFoldDB" id="I3XQR5"/>
<dbReference type="Pfam" id="PF00941">
    <property type="entry name" value="FAD_binding_5"/>
    <property type="match status" value="1"/>
</dbReference>
<accession>I3XQR5</accession>
<sequence length="293" mass="33591">MFDIHRPRDLSDALQFLDKYSPDAKPLAGGTELLVLIRDRKIPVPKYLVDLSPLRRDLSYVVVENGMVRIGALTTLWEISKSILHQDIKYAGFIDAFRKFGTMAIRFNATIGGNIASATQYSDYITLLLVYDAELRLESVHGVRKVRLEEFLVDKRKTILMPNEIITEISFKEPPSKTSSAFIKFDRRELLIAGIVTGAIYLTEEEGRIREARIAFDMISEHRIPGRARSTEKCITGRNISEETLIEAEQCLEKEMKRISDWWATSEYRLEMSKAILRKGLRLVHNRILNGVM</sequence>
<dbReference type="SMART" id="SM01092">
    <property type="entry name" value="CO_deh_flav_C"/>
    <property type="match status" value="1"/>
</dbReference>
<evidence type="ECO:0000313" key="5">
    <source>
        <dbReference type="EMBL" id="AFL66289.1"/>
    </source>
</evidence>
<organism evidence="5 6">
    <name type="scientific">Desulfurococcus amylolyticus DSM 16532</name>
    <dbReference type="NCBI Taxonomy" id="768672"/>
    <lineage>
        <taxon>Archaea</taxon>
        <taxon>Thermoproteota</taxon>
        <taxon>Thermoprotei</taxon>
        <taxon>Desulfurococcales</taxon>
        <taxon>Desulfurococcaceae</taxon>
        <taxon>Desulfurococcus</taxon>
    </lineage>
</organism>
<dbReference type="GO" id="GO:0016491">
    <property type="term" value="F:oxidoreductase activity"/>
    <property type="evidence" value="ECO:0007669"/>
    <property type="project" value="UniProtKB-KW"/>
</dbReference>
<evidence type="ECO:0000256" key="1">
    <source>
        <dbReference type="ARBA" id="ARBA00022630"/>
    </source>
</evidence>
<dbReference type="PANTHER" id="PTHR42659:SF2">
    <property type="entry name" value="XANTHINE DEHYDROGENASE SUBUNIT C-RELATED"/>
    <property type="match status" value="1"/>
</dbReference>
<keyword evidence="3" id="KW-0560">Oxidoreductase</keyword>
<dbReference type="Proteomes" id="UP000006175">
    <property type="component" value="Chromosome"/>
</dbReference>
<protein>
    <submittedName>
        <fullName evidence="5">Molybdopterin dehydrogenase FAD-binding protein</fullName>
    </submittedName>
</protein>
<dbReference type="GeneID" id="13062067"/>
<dbReference type="SUPFAM" id="SSF56176">
    <property type="entry name" value="FAD-binding/transporter-associated domain-like"/>
    <property type="match status" value="1"/>
</dbReference>
<dbReference type="PANTHER" id="PTHR42659">
    <property type="entry name" value="XANTHINE DEHYDROGENASE SUBUNIT C-RELATED"/>
    <property type="match status" value="1"/>
</dbReference>
<reference evidence="5 6" key="1">
    <citation type="journal article" date="2012" name="J. Bacteriol.">
        <title>Complete Genome Sequence of Desulfurococcus fermentans, a Hyperthermophilic Cellulolytic Crenarchaeon Isolated from a Freshwater Hot Spring in Kamchatka, Russia.</title>
        <authorList>
            <person name="Susanti D."/>
            <person name="Johnson E.F."/>
            <person name="Rodriguez J.R."/>
            <person name="Anderson I."/>
            <person name="Perevalova A.A."/>
            <person name="Kyrpides N."/>
            <person name="Lucas S."/>
            <person name="Han J."/>
            <person name="Lapidus A."/>
            <person name="Cheng J.F."/>
            <person name="Goodwin L."/>
            <person name="Pitluck S."/>
            <person name="Mavrommatis K."/>
            <person name="Peters L."/>
            <person name="Land M.L."/>
            <person name="Hauser L."/>
            <person name="Gopalan V."/>
            <person name="Chan P.P."/>
            <person name="Lowe T.M."/>
            <person name="Atomi H."/>
            <person name="Bonch-Osmolovskaya E.A."/>
            <person name="Woyke T."/>
            <person name="Mukhopadhyay B."/>
        </authorList>
    </citation>
    <scope>NUCLEOTIDE SEQUENCE [LARGE SCALE GENOMIC DNA]</scope>
    <source>
        <strain evidence="5 6">DSM 16532</strain>
    </source>
</reference>
<dbReference type="PROSITE" id="PS51387">
    <property type="entry name" value="FAD_PCMH"/>
    <property type="match status" value="1"/>
</dbReference>
<dbReference type="Pfam" id="PF03450">
    <property type="entry name" value="CO_deh_flav_C"/>
    <property type="match status" value="1"/>
</dbReference>
<dbReference type="InterPro" id="IPR016169">
    <property type="entry name" value="FAD-bd_PCMH_sub2"/>
</dbReference>
<dbReference type="Gene3D" id="3.30.390.50">
    <property type="entry name" value="CO dehydrogenase flavoprotein, C-terminal domain"/>
    <property type="match status" value="1"/>
</dbReference>
<evidence type="ECO:0000313" key="6">
    <source>
        <dbReference type="Proteomes" id="UP000006175"/>
    </source>
</evidence>
<keyword evidence="6" id="KW-1185">Reference proteome</keyword>
<keyword evidence="1" id="KW-0285">Flavoprotein</keyword>
<dbReference type="InterPro" id="IPR036318">
    <property type="entry name" value="FAD-bd_PCMH-like_sf"/>
</dbReference>
<feature type="domain" description="FAD-binding PCMH-type" evidence="4">
    <location>
        <begin position="1"/>
        <end position="176"/>
    </location>
</feature>
<dbReference type="KEGG" id="dfd:Desfe_0379"/>
<dbReference type="InterPro" id="IPR016166">
    <property type="entry name" value="FAD-bd_PCMH"/>
</dbReference>
<dbReference type="InterPro" id="IPR036683">
    <property type="entry name" value="CO_DH_flav_C_dom_sf"/>
</dbReference>
<dbReference type="Gene3D" id="3.30.465.10">
    <property type="match status" value="1"/>
</dbReference>
<dbReference type="RefSeq" id="WP_014767190.1">
    <property type="nucleotide sequence ID" value="NC_018001.1"/>
</dbReference>
<evidence type="ECO:0000256" key="3">
    <source>
        <dbReference type="ARBA" id="ARBA00023002"/>
    </source>
</evidence>
<gene>
    <name evidence="5" type="ORF">Desfe_0379</name>
</gene>
<evidence type="ECO:0000256" key="2">
    <source>
        <dbReference type="ARBA" id="ARBA00022827"/>
    </source>
</evidence>
<dbReference type="InterPro" id="IPR005107">
    <property type="entry name" value="CO_DH_flav_C"/>
</dbReference>
<dbReference type="eggNOG" id="arCOG01926">
    <property type="taxonomic scope" value="Archaea"/>
</dbReference>
<proteinExistence type="predicted"/>
<dbReference type="Gene3D" id="3.30.43.10">
    <property type="entry name" value="Uridine Diphospho-n-acetylenolpyruvylglucosamine Reductase, domain 2"/>
    <property type="match status" value="1"/>
</dbReference>
<name>I3XQR5_DESAM</name>
<dbReference type="SUPFAM" id="SSF55447">
    <property type="entry name" value="CO dehydrogenase flavoprotein C-terminal domain-like"/>
    <property type="match status" value="1"/>
</dbReference>
<dbReference type="InterPro" id="IPR016167">
    <property type="entry name" value="FAD-bd_PCMH_sub1"/>
</dbReference>